<dbReference type="EMBL" id="JBFARM010000003">
    <property type="protein sequence ID" value="MEV4286067.1"/>
    <property type="molecule type" value="Genomic_DNA"/>
</dbReference>
<reference evidence="1 2" key="1">
    <citation type="submission" date="2024-06" db="EMBL/GenBank/DDBJ databases">
        <title>The Natural Products Discovery Center: Release of the First 8490 Sequenced Strains for Exploring Actinobacteria Biosynthetic Diversity.</title>
        <authorList>
            <person name="Kalkreuter E."/>
            <person name="Kautsar S.A."/>
            <person name="Yang D."/>
            <person name="Bader C.D."/>
            <person name="Teijaro C.N."/>
            <person name="Fluegel L."/>
            <person name="Davis C.M."/>
            <person name="Simpson J.R."/>
            <person name="Lauterbach L."/>
            <person name="Steele A.D."/>
            <person name="Gui C."/>
            <person name="Meng S."/>
            <person name="Li G."/>
            <person name="Viehrig K."/>
            <person name="Ye F."/>
            <person name="Su P."/>
            <person name="Kiefer A.F."/>
            <person name="Nichols A."/>
            <person name="Cepeda A.J."/>
            <person name="Yan W."/>
            <person name="Fan B."/>
            <person name="Jiang Y."/>
            <person name="Adhikari A."/>
            <person name="Zheng C.-J."/>
            <person name="Schuster L."/>
            <person name="Cowan T.M."/>
            <person name="Smanski M.J."/>
            <person name="Chevrette M.G."/>
            <person name="De Carvalho L.P.S."/>
            <person name="Shen B."/>
        </authorList>
    </citation>
    <scope>NUCLEOTIDE SEQUENCE [LARGE SCALE GENOMIC DNA]</scope>
    <source>
        <strain evidence="1 2">NPDC049574</strain>
    </source>
</reference>
<proteinExistence type="predicted"/>
<keyword evidence="2" id="KW-1185">Reference proteome</keyword>
<protein>
    <recommendedName>
        <fullName evidence="3">MFS transporter</fullName>
    </recommendedName>
</protein>
<dbReference type="Gene3D" id="1.20.1250.20">
    <property type="entry name" value="MFS general substrate transporter like domains"/>
    <property type="match status" value="1"/>
</dbReference>
<accession>A0ABV3H0J7</accession>
<evidence type="ECO:0008006" key="3">
    <source>
        <dbReference type="Google" id="ProtNLM"/>
    </source>
</evidence>
<dbReference type="SUPFAM" id="SSF103473">
    <property type="entry name" value="MFS general substrate transporter"/>
    <property type="match status" value="1"/>
</dbReference>
<name>A0ABV3H0J7_9ACTN</name>
<organism evidence="1 2">
    <name type="scientific">Nonomuraea bangladeshensis</name>
    <dbReference type="NCBI Taxonomy" id="404385"/>
    <lineage>
        <taxon>Bacteria</taxon>
        <taxon>Bacillati</taxon>
        <taxon>Actinomycetota</taxon>
        <taxon>Actinomycetes</taxon>
        <taxon>Streptosporangiales</taxon>
        <taxon>Streptosporangiaceae</taxon>
        <taxon>Nonomuraea</taxon>
    </lineage>
</organism>
<dbReference type="Proteomes" id="UP001552427">
    <property type="component" value="Unassembled WGS sequence"/>
</dbReference>
<comment type="caution">
    <text evidence="1">The sequence shown here is derived from an EMBL/GenBank/DDBJ whole genome shotgun (WGS) entry which is preliminary data.</text>
</comment>
<gene>
    <name evidence="1" type="ORF">AB0K40_11245</name>
</gene>
<evidence type="ECO:0000313" key="1">
    <source>
        <dbReference type="EMBL" id="MEV4286067.1"/>
    </source>
</evidence>
<dbReference type="RefSeq" id="WP_364447643.1">
    <property type="nucleotide sequence ID" value="NZ_JBFARM010000003.1"/>
</dbReference>
<evidence type="ECO:0000313" key="2">
    <source>
        <dbReference type="Proteomes" id="UP001552427"/>
    </source>
</evidence>
<dbReference type="InterPro" id="IPR036259">
    <property type="entry name" value="MFS_trans_sf"/>
</dbReference>
<sequence>MAAGCYLAVDRALLIDVLPDKQAAGRDLGLGSMSFSFGQAIGPVVAGQLVALTGGYGVVRVFSRLTSVAAAAAVMPVKKVR</sequence>